<reference evidence="2" key="1">
    <citation type="submission" date="2023-03" db="EMBL/GenBank/DDBJ databases">
        <title>Massive genome expansion in bonnet fungi (Mycena s.s.) driven by repeated elements and novel gene families across ecological guilds.</title>
        <authorList>
            <consortium name="Lawrence Berkeley National Laboratory"/>
            <person name="Harder C.B."/>
            <person name="Miyauchi S."/>
            <person name="Viragh M."/>
            <person name="Kuo A."/>
            <person name="Thoen E."/>
            <person name="Andreopoulos B."/>
            <person name="Lu D."/>
            <person name="Skrede I."/>
            <person name="Drula E."/>
            <person name="Henrissat B."/>
            <person name="Morin E."/>
            <person name="Kohler A."/>
            <person name="Barry K."/>
            <person name="LaButti K."/>
            <person name="Morin E."/>
            <person name="Salamov A."/>
            <person name="Lipzen A."/>
            <person name="Mereny Z."/>
            <person name="Hegedus B."/>
            <person name="Baldrian P."/>
            <person name="Stursova M."/>
            <person name="Weitz H."/>
            <person name="Taylor A."/>
            <person name="Grigoriev I.V."/>
            <person name="Nagy L.G."/>
            <person name="Martin F."/>
            <person name="Kauserud H."/>
        </authorList>
    </citation>
    <scope>NUCLEOTIDE SEQUENCE</scope>
    <source>
        <strain evidence="2">CBHHK188m</strain>
    </source>
</reference>
<gene>
    <name evidence="2" type="ORF">DFH07DRAFT_802098</name>
</gene>
<feature type="domain" description="Serine aminopeptidase S33" evidence="1">
    <location>
        <begin position="81"/>
        <end position="190"/>
    </location>
</feature>
<accession>A0AAD7JYE8</accession>
<evidence type="ECO:0000313" key="3">
    <source>
        <dbReference type="Proteomes" id="UP001215280"/>
    </source>
</evidence>
<dbReference type="AlphaFoldDB" id="A0AAD7JYE8"/>
<dbReference type="EMBL" id="JARJLG010000018">
    <property type="protein sequence ID" value="KAJ7772978.1"/>
    <property type="molecule type" value="Genomic_DNA"/>
</dbReference>
<name>A0AAD7JYE8_9AGAR</name>
<dbReference type="PANTHER" id="PTHR12277">
    <property type="entry name" value="ALPHA/BETA HYDROLASE DOMAIN-CONTAINING PROTEIN"/>
    <property type="match status" value="1"/>
</dbReference>
<dbReference type="SUPFAM" id="SSF53474">
    <property type="entry name" value="alpha/beta-Hydrolases"/>
    <property type="match status" value="1"/>
</dbReference>
<evidence type="ECO:0000313" key="2">
    <source>
        <dbReference type="EMBL" id="KAJ7772978.1"/>
    </source>
</evidence>
<evidence type="ECO:0000259" key="1">
    <source>
        <dbReference type="Pfam" id="PF12146"/>
    </source>
</evidence>
<dbReference type="PANTHER" id="PTHR12277:SF81">
    <property type="entry name" value="PROTEIN ABHD13"/>
    <property type="match status" value="1"/>
</dbReference>
<protein>
    <submittedName>
        <fullName evidence="2">Alpha/Beta hydrolase protein</fullName>
    </submittedName>
</protein>
<sequence length="303" mass="32968">MTTSSIFLSNLLWFGQPYLVYPSAFLPRPRLIKSPEELGLSYSDLRLMTSDGAVLHCYLLRHEEQSSLHYEAEDGSDGRALGTVIMFHGNGSNYGDGIYAASKLLAMRVNVLMLSYRGYGRSEGIPSEIGLRLDAQAALDYVGSDTELSARPTILYGTSLGGAVAIDLASRNPSMVSALMIENTFTSIADVVHGLPLLGPFSFLCTQKWESAAKVPLIPRTTPILMLSGTRDEVVPKAHMEALWAVAQRRGRGDNPNSESELDGTTHDRFESFANGLHCDTITCPGYWDKIGEFLGSVTGPRG</sequence>
<dbReference type="Proteomes" id="UP001215280">
    <property type="component" value="Unassembled WGS sequence"/>
</dbReference>
<dbReference type="GO" id="GO:0008474">
    <property type="term" value="F:palmitoyl-(protein) hydrolase activity"/>
    <property type="evidence" value="ECO:0007669"/>
    <property type="project" value="TreeGrafter"/>
</dbReference>
<proteinExistence type="predicted"/>
<dbReference type="Gene3D" id="3.40.50.1820">
    <property type="entry name" value="alpha/beta hydrolase"/>
    <property type="match status" value="1"/>
</dbReference>
<keyword evidence="3" id="KW-1185">Reference proteome</keyword>
<dbReference type="Pfam" id="PF12146">
    <property type="entry name" value="Hydrolase_4"/>
    <property type="match status" value="1"/>
</dbReference>
<keyword evidence="2" id="KW-0378">Hydrolase</keyword>
<comment type="caution">
    <text evidence="2">The sequence shown here is derived from an EMBL/GenBank/DDBJ whole genome shotgun (WGS) entry which is preliminary data.</text>
</comment>
<organism evidence="2 3">
    <name type="scientific">Mycena maculata</name>
    <dbReference type="NCBI Taxonomy" id="230809"/>
    <lineage>
        <taxon>Eukaryota</taxon>
        <taxon>Fungi</taxon>
        <taxon>Dikarya</taxon>
        <taxon>Basidiomycota</taxon>
        <taxon>Agaricomycotina</taxon>
        <taxon>Agaricomycetes</taxon>
        <taxon>Agaricomycetidae</taxon>
        <taxon>Agaricales</taxon>
        <taxon>Marasmiineae</taxon>
        <taxon>Mycenaceae</taxon>
        <taxon>Mycena</taxon>
    </lineage>
</organism>
<dbReference type="InterPro" id="IPR029058">
    <property type="entry name" value="AB_hydrolase_fold"/>
</dbReference>
<dbReference type="GO" id="GO:0016020">
    <property type="term" value="C:membrane"/>
    <property type="evidence" value="ECO:0007669"/>
    <property type="project" value="TreeGrafter"/>
</dbReference>
<dbReference type="InterPro" id="IPR022742">
    <property type="entry name" value="Hydrolase_4"/>
</dbReference>